<dbReference type="InterPro" id="IPR001204">
    <property type="entry name" value="Phos_transporter"/>
</dbReference>
<protein>
    <recommendedName>
        <fullName evidence="7">Phosphate transporter</fullName>
    </recommendedName>
</protein>
<evidence type="ECO:0000256" key="6">
    <source>
        <dbReference type="ARBA" id="ARBA00023136"/>
    </source>
</evidence>
<proteinExistence type="inferred from homology"/>
<feature type="transmembrane region" description="Helical" evidence="7">
    <location>
        <begin position="216"/>
        <end position="240"/>
    </location>
</feature>
<feature type="compositionally biased region" description="Polar residues" evidence="8">
    <location>
        <begin position="302"/>
        <end position="320"/>
    </location>
</feature>
<dbReference type="GO" id="GO:0005315">
    <property type="term" value="F:phosphate transmembrane transporter activity"/>
    <property type="evidence" value="ECO:0007669"/>
    <property type="project" value="InterPro"/>
</dbReference>
<sequence>MLDQYTYVFAIGTFFALLDAYNNGANDVANAWATSVSSRSVSYRQAMILGTIFEMLGAITVGARTAETIKNGIIPSSAFRGDAGVQMLAFTCALAAASSWVMWCTRHSAHVSSTYSLVSAVAGVGVATVGASQVQWGWNNGKGLGAIFAGLGMAPAIAAGFGATIFMLIKMTVHVRKNPVPWAVYSSPFFFLIAGTICTLSIVYKGSPNLGLKNKPVWYIVSVTMGCGWGLALLAALFFVPYVRARVIKKDASVKGWMFIYGPALLNRPVHESAEKASVPDYAVVQDEEEDDKKSEYSQSDNGMMSKNPETTEKAMSSPNSPQILAASSELSYQELQAQSDYKLKQRLLKKRGPMGWAMRTLENNPMGAGQIYEIHNMKTFFRRLPAMITVGLLYGFHYDIHAAQSGISGTPEGLRMQRVYAAAEKYPNEVEHTYSFVQVLTACTASFAHGANDIGNSVGPWAVIYSAWSTGDAAKSKATVPVWQLAVLSATISLGLITYGYNIMKVMGNKITYHSPSRGCSMEMGAAITVLIFSQYSLPVSTSMCITGATVGVGLCNGTFKAVNFQRVGLLVFSWIMTIPVAGTLGGVLMGLFLNAPHFGS</sequence>
<reference evidence="9" key="1">
    <citation type="submission" date="2018-10" db="EMBL/GenBank/DDBJ databases">
        <title>Fifty Aureobasidium pullulans genomes reveal a recombining polyextremotolerant generalist.</title>
        <authorList>
            <person name="Gostincar C."/>
            <person name="Turk M."/>
            <person name="Zajc J."/>
            <person name="Gunde-Cimerman N."/>
        </authorList>
    </citation>
    <scope>NUCLEOTIDE SEQUENCE [LARGE SCALE GENOMIC DNA]</scope>
    <source>
        <strain evidence="9">EXF-10085</strain>
    </source>
</reference>
<feature type="transmembrane region" description="Helical" evidence="7">
    <location>
        <begin position="46"/>
        <end position="63"/>
    </location>
</feature>
<gene>
    <name evidence="9" type="ORF">D6D13_04627</name>
</gene>
<comment type="subcellular location">
    <subcellularLocation>
        <location evidence="1 7">Membrane</location>
        <topology evidence="1 7">Multi-pass membrane protein</topology>
    </subcellularLocation>
</comment>
<keyword evidence="4 7" id="KW-0812">Transmembrane</keyword>
<comment type="caution">
    <text evidence="9">The sequence shown here is derived from an EMBL/GenBank/DDBJ whole genome shotgun (WGS) entry which is preliminary data.</text>
</comment>
<feature type="transmembrane region" description="Helical" evidence="7">
    <location>
        <begin position="115"/>
        <end position="138"/>
    </location>
</feature>
<evidence type="ECO:0000256" key="3">
    <source>
        <dbReference type="ARBA" id="ARBA00022592"/>
    </source>
</evidence>
<name>A0A4S9CYY0_AURPU</name>
<feature type="transmembrane region" description="Helical" evidence="7">
    <location>
        <begin position="83"/>
        <end position="103"/>
    </location>
</feature>
<feature type="transmembrane region" description="Helical" evidence="7">
    <location>
        <begin position="6"/>
        <end position="25"/>
    </location>
</feature>
<dbReference type="GO" id="GO:0016020">
    <property type="term" value="C:membrane"/>
    <property type="evidence" value="ECO:0007669"/>
    <property type="project" value="UniProtKB-SubCell"/>
</dbReference>
<dbReference type="AlphaFoldDB" id="A0A4S9CYY0"/>
<comment type="similarity">
    <text evidence="7">Belongs to the inorganic phosphate transporter (PiT) (TC 2.A.20) family.</text>
</comment>
<comment type="function">
    <text evidence="7">Sodium-phosphate symporter.</text>
</comment>
<feature type="transmembrane region" description="Helical" evidence="7">
    <location>
        <begin position="569"/>
        <end position="595"/>
    </location>
</feature>
<feature type="transmembrane region" description="Helical" evidence="7">
    <location>
        <begin position="144"/>
        <end position="168"/>
    </location>
</feature>
<organism evidence="9">
    <name type="scientific">Aureobasidium pullulans</name>
    <name type="common">Black yeast</name>
    <name type="synonym">Pullularia pullulans</name>
    <dbReference type="NCBI Taxonomy" id="5580"/>
    <lineage>
        <taxon>Eukaryota</taxon>
        <taxon>Fungi</taxon>
        <taxon>Dikarya</taxon>
        <taxon>Ascomycota</taxon>
        <taxon>Pezizomycotina</taxon>
        <taxon>Dothideomycetes</taxon>
        <taxon>Dothideomycetidae</taxon>
        <taxon>Dothideales</taxon>
        <taxon>Saccotheciaceae</taxon>
        <taxon>Aureobasidium</taxon>
    </lineage>
</organism>
<evidence type="ECO:0000256" key="5">
    <source>
        <dbReference type="ARBA" id="ARBA00022989"/>
    </source>
</evidence>
<dbReference type="EMBL" id="QZAS01000013">
    <property type="protein sequence ID" value="THX12000.1"/>
    <property type="molecule type" value="Genomic_DNA"/>
</dbReference>
<dbReference type="GO" id="GO:0035435">
    <property type="term" value="P:phosphate ion transmembrane transport"/>
    <property type="evidence" value="ECO:0007669"/>
    <property type="project" value="TreeGrafter"/>
</dbReference>
<feature type="region of interest" description="Disordered" evidence="8">
    <location>
        <begin position="281"/>
        <end position="320"/>
    </location>
</feature>
<evidence type="ECO:0000313" key="9">
    <source>
        <dbReference type="EMBL" id="THX12000.1"/>
    </source>
</evidence>
<evidence type="ECO:0000256" key="8">
    <source>
        <dbReference type="SAM" id="MobiDB-lite"/>
    </source>
</evidence>
<accession>A0A4S9CYY0</accession>
<keyword evidence="5 7" id="KW-1133">Transmembrane helix</keyword>
<dbReference type="PANTHER" id="PTHR11101">
    <property type="entry name" value="PHOSPHATE TRANSPORTER"/>
    <property type="match status" value="1"/>
</dbReference>
<feature type="transmembrane region" description="Helical" evidence="7">
    <location>
        <begin position="180"/>
        <end position="204"/>
    </location>
</feature>
<evidence type="ECO:0000256" key="4">
    <source>
        <dbReference type="ARBA" id="ARBA00022692"/>
    </source>
</evidence>
<keyword evidence="3 7" id="KW-0592">Phosphate transport</keyword>
<keyword evidence="6 7" id="KW-0472">Membrane</keyword>
<evidence type="ECO:0000256" key="1">
    <source>
        <dbReference type="ARBA" id="ARBA00004141"/>
    </source>
</evidence>
<evidence type="ECO:0000256" key="2">
    <source>
        <dbReference type="ARBA" id="ARBA00022448"/>
    </source>
</evidence>
<feature type="transmembrane region" description="Helical" evidence="7">
    <location>
        <begin position="486"/>
        <end position="505"/>
    </location>
</feature>
<keyword evidence="2 7" id="KW-0813">Transport</keyword>
<evidence type="ECO:0000256" key="7">
    <source>
        <dbReference type="RuleBase" id="RU363058"/>
    </source>
</evidence>
<dbReference type="Pfam" id="PF01384">
    <property type="entry name" value="PHO4"/>
    <property type="match status" value="1"/>
</dbReference>
<dbReference type="PANTHER" id="PTHR11101:SF57">
    <property type="entry name" value="PHOSPHATE TRANSPORTER"/>
    <property type="match status" value="1"/>
</dbReference>